<sequence>MKCTDFEDRLNQLLDDRLPVQDDQELAAHADQCADCREVLTAQEHLFRGLRTLQRQTMAPDLGRLVLAEVVTQPISFPPIPPPRFQRPWAAILTSAAALLVAVSLGTWIANRSNPAIPATGTNETSSRPLRPDGLAIIKAGPKRLQATPHGLALNPAPSGDSSVPLDQRAAYRQAMESLSTHWPHSSAWTQPSTWPVENLDVEHYAPSIRPIRESFEVAIDVLMRTLPGKRDVRSSPPQALQPYGGWRDVA</sequence>
<evidence type="ECO:0000313" key="3">
    <source>
        <dbReference type="EMBL" id="QDU27851.1"/>
    </source>
</evidence>
<dbReference type="OrthoDB" id="292771at2"/>
<accession>A0A517YCA9</accession>
<evidence type="ECO:0000259" key="2">
    <source>
        <dbReference type="Pfam" id="PF13490"/>
    </source>
</evidence>
<feature type="region of interest" description="Disordered" evidence="1">
    <location>
        <begin position="231"/>
        <end position="251"/>
    </location>
</feature>
<dbReference type="Pfam" id="PF13490">
    <property type="entry name" value="zf-HC2"/>
    <property type="match status" value="1"/>
</dbReference>
<protein>
    <recommendedName>
        <fullName evidence="2">Putative zinc-finger domain-containing protein</fullName>
    </recommendedName>
</protein>
<dbReference type="AlphaFoldDB" id="A0A517YCA9"/>
<organism evidence="3 4">
    <name type="scientific">Anatilimnocola aggregata</name>
    <dbReference type="NCBI Taxonomy" id="2528021"/>
    <lineage>
        <taxon>Bacteria</taxon>
        <taxon>Pseudomonadati</taxon>
        <taxon>Planctomycetota</taxon>
        <taxon>Planctomycetia</taxon>
        <taxon>Pirellulales</taxon>
        <taxon>Pirellulaceae</taxon>
        <taxon>Anatilimnocola</taxon>
    </lineage>
</organism>
<evidence type="ECO:0000313" key="4">
    <source>
        <dbReference type="Proteomes" id="UP000315017"/>
    </source>
</evidence>
<dbReference type="Proteomes" id="UP000315017">
    <property type="component" value="Chromosome"/>
</dbReference>
<evidence type="ECO:0000256" key="1">
    <source>
        <dbReference type="SAM" id="MobiDB-lite"/>
    </source>
</evidence>
<feature type="domain" description="Putative zinc-finger" evidence="2">
    <location>
        <begin position="3"/>
        <end position="37"/>
    </location>
</feature>
<proteinExistence type="predicted"/>
<name>A0A517YCA9_9BACT</name>
<reference evidence="3 4" key="1">
    <citation type="submission" date="2019-02" db="EMBL/GenBank/DDBJ databases">
        <title>Deep-cultivation of Planctomycetes and their phenomic and genomic characterization uncovers novel biology.</title>
        <authorList>
            <person name="Wiegand S."/>
            <person name="Jogler M."/>
            <person name="Boedeker C."/>
            <person name="Pinto D."/>
            <person name="Vollmers J."/>
            <person name="Rivas-Marin E."/>
            <person name="Kohn T."/>
            <person name="Peeters S.H."/>
            <person name="Heuer A."/>
            <person name="Rast P."/>
            <person name="Oberbeckmann S."/>
            <person name="Bunk B."/>
            <person name="Jeske O."/>
            <person name="Meyerdierks A."/>
            <person name="Storesund J.E."/>
            <person name="Kallscheuer N."/>
            <person name="Luecker S."/>
            <person name="Lage O.M."/>
            <person name="Pohl T."/>
            <person name="Merkel B.J."/>
            <person name="Hornburger P."/>
            <person name="Mueller R.-W."/>
            <person name="Bruemmer F."/>
            <person name="Labrenz M."/>
            <person name="Spormann A.M."/>
            <person name="Op den Camp H."/>
            <person name="Overmann J."/>
            <person name="Amann R."/>
            <person name="Jetten M.S.M."/>
            <person name="Mascher T."/>
            <person name="Medema M.H."/>
            <person name="Devos D.P."/>
            <person name="Kaster A.-K."/>
            <person name="Ovreas L."/>
            <person name="Rohde M."/>
            <person name="Galperin M.Y."/>
            <person name="Jogler C."/>
        </authorList>
    </citation>
    <scope>NUCLEOTIDE SEQUENCE [LARGE SCALE GENOMIC DNA]</scope>
    <source>
        <strain evidence="3 4">ETA_A8</strain>
    </source>
</reference>
<dbReference type="EMBL" id="CP036274">
    <property type="protein sequence ID" value="QDU27851.1"/>
    <property type="molecule type" value="Genomic_DNA"/>
</dbReference>
<keyword evidence="4" id="KW-1185">Reference proteome</keyword>
<dbReference type="KEGG" id="aagg:ETAA8_29420"/>
<gene>
    <name evidence="3" type="ORF">ETAA8_29420</name>
</gene>
<dbReference type="RefSeq" id="WP_145089161.1">
    <property type="nucleotide sequence ID" value="NZ_CP036274.1"/>
</dbReference>
<dbReference type="InterPro" id="IPR027383">
    <property type="entry name" value="Znf_put"/>
</dbReference>